<keyword evidence="4" id="KW-0378">Hydrolase</keyword>
<dbReference type="RefSeq" id="WP_330433105.1">
    <property type="nucleotide sequence ID" value="NZ_JAZDUF010000003.1"/>
</dbReference>
<protein>
    <submittedName>
        <fullName evidence="4">Glycoside hydrolase family 16 protein</fullName>
    </submittedName>
</protein>
<dbReference type="CDD" id="cd08023">
    <property type="entry name" value="GH16_laminarinase_like"/>
    <property type="match status" value="1"/>
</dbReference>
<feature type="domain" description="GH16" evidence="3">
    <location>
        <begin position="23"/>
        <end position="307"/>
    </location>
</feature>
<dbReference type="GO" id="GO:0016787">
    <property type="term" value="F:hydrolase activity"/>
    <property type="evidence" value="ECO:0007669"/>
    <property type="project" value="UniProtKB-KW"/>
</dbReference>
<organism evidence="4 5">
    <name type="scientific">Gordonia sesuvii</name>
    <dbReference type="NCBI Taxonomy" id="3116777"/>
    <lineage>
        <taxon>Bacteria</taxon>
        <taxon>Bacillati</taxon>
        <taxon>Actinomycetota</taxon>
        <taxon>Actinomycetes</taxon>
        <taxon>Mycobacteriales</taxon>
        <taxon>Gordoniaceae</taxon>
        <taxon>Gordonia</taxon>
    </lineage>
</organism>
<dbReference type="InterPro" id="IPR000757">
    <property type="entry name" value="Beta-glucanase-like"/>
</dbReference>
<sequence>MTPRFIRRPVHAVGRYLRNLFRAPNGARPVPIWVAVGSVAVTALLVAAGIDAAASGKLQSNDLVALQTDLGLVASDDFTGAAGTLPSQRMWNIRTGDGGWGNDEKQTYTDSPDNVSLDGEGNLRIVARQDGDDVTSARIDTLGKLDTSNGLLAVRARMPEGQGIHPAIWMLGSSLEVVGYPESGEIDIYEHVNSVRDNSVGAIGPRTDLSVKVPWKVQRRLPEAVTGTPGEYHTYWVYREPGLIQIGLDGTTVMELTPDDIPPRSVWVMDDPFFVVLNVAAGGEWPGPVGDSALPAEMSVDWVRMYG</sequence>
<reference evidence="4 5" key="1">
    <citation type="submission" date="2024-01" db="EMBL/GenBank/DDBJ databases">
        <title>Draft genome sequence of Gordonia sp. LSe1-13.</title>
        <authorList>
            <person name="Suphannarot A."/>
            <person name="Mingma R."/>
        </authorList>
    </citation>
    <scope>NUCLEOTIDE SEQUENCE [LARGE SCALE GENOMIC DNA]</scope>
    <source>
        <strain evidence="4 5">LSe1-13</strain>
    </source>
</reference>
<evidence type="ECO:0000256" key="2">
    <source>
        <dbReference type="SAM" id="Phobius"/>
    </source>
</evidence>
<evidence type="ECO:0000256" key="1">
    <source>
        <dbReference type="ARBA" id="ARBA00006865"/>
    </source>
</evidence>
<evidence type="ECO:0000313" key="4">
    <source>
        <dbReference type="EMBL" id="MEE3851402.1"/>
    </source>
</evidence>
<keyword evidence="2" id="KW-0472">Membrane</keyword>
<keyword evidence="5" id="KW-1185">Reference proteome</keyword>
<dbReference type="PROSITE" id="PS51762">
    <property type="entry name" value="GH16_2"/>
    <property type="match status" value="1"/>
</dbReference>
<dbReference type="PANTHER" id="PTHR10963">
    <property type="entry name" value="GLYCOSYL HYDROLASE-RELATED"/>
    <property type="match status" value="1"/>
</dbReference>
<evidence type="ECO:0000313" key="5">
    <source>
        <dbReference type="Proteomes" id="UP001347146"/>
    </source>
</evidence>
<feature type="transmembrane region" description="Helical" evidence="2">
    <location>
        <begin position="30"/>
        <end position="50"/>
    </location>
</feature>
<dbReference type="Gene3D" id="2.60.120.200">
    <property type="match status" value="1"/>
</dbReference>
<dbReference type="InterPro" id="IPR050546">
    <property type="entry name" value="Glycosyl_Hydrlase_16"/>
</dbReference>
<dbReference type="Pfam" id="PF26113">
    <property type="entry name" value="GH16_XgeA"/>
    <property type="match status" value="1"/>
</dbReference>
<keyword evidence="2" id="KW-1133">Transmembrane helix</keyword>
<dbReference type="SUPFAM" id="SSF49899">
    <property type="entry name" value="Concanavalin A-like lectins/glucanases"/>
    <property type="match status" value="1"/>
</dbReference>
<dbReference type="PANTHER" id="PTHR10963:SF55">
    <property type="entry name" value="GLYCOSIDE HYDROLASE FAMILY 16 PROTEIN"/>
    <property type="match status" value="1"/>
</dbReference>
<keyword evidence="2" id="KW-0812">Transmembrane</keyword>
<dbReference type="Proteomes" id="UP001347146">
    <property type="component" value="Unassembled WGS sequence"/>
</dbReference>
<accession>A0ABU7ME87</accession>
<dbReference type="InterPro" id="IPR013320">
    <property type="entry name" value="ConA-like_dom_sf"/>
</dbReference>
<comment type="caution">
    <text evidence="4">The sequence shown here is derived from an EMBL/GenBank/DDBJ whole genome shotgun (WGS) entry which is preliminary data.</text>
</comment>
<name>A0ABU7ME87_9ACTN</name>
<gene>
    <name evidence="4" type="ORF">VZC37_13735</name>
</gene>
<comment type="similarity">
    <text evidence="1">Belongs to the glycosyl hydrolase 16 family.</text>
</comment>
<proteinExistence type="inferred from homology"/>
<dbReference type="EMBL" id="JAZDUF010000003">
    <property type="protein sequence ID" value="MEE3851402.1"/>
    <property type="molecule type" value="Genomic_DNA"/>
</dbReference>
<evidence type="ECO:0000259" key="3">
    <source>
        <dbReference type="PROSITE" id="PS51762"/>
    </source>
</evidence>